<evidence type="ECO:0000313" key="4">
    <source>
        <dbReference type="Proteomes" id="UP001195769"/>
    </source>
</evidence>
<dbReference type="AlphaFoldDB" id="A0AAD4EA08"/>
<dbReference type="Pfam" id="PF18721">
    <property type="entry name" value="CxC6"/>
    <property type="match status" value="1"/>
</dbReference>
<dbReference type="InterPro" id="IPR040898">
    <property type="entry name" value="CxC6"/>
</dbReference>
<comment type="caution">
    <text evidence="3">The sequence shown here is derived from an EMBL/GenBank/DDBJ whole genome shotgun (WGS) entry which is preliminary data.</text>
</comment>
<protein>
    <recommendedName>
        <fullName evidence="5">CxC6 like cysteine cluster associated with KDZ domain-containing protein</fullName>
    </recommendedName>
</protein>
<evidence type="ECO:0000259" key="2">
    <source>
        <dbReference type="Pfam" id="PF18721"/>
    </source>
</evidence>
<reference evidence="3" key="1">
    <citation type="journal article" date="2020" name="New Phytol.">
        <title>Comparative genomics reveals dynamic genome evolution in host specialist ectomycorrhizal fungi.</title>
        <authorList>
            <person name="Lofgren L.A."/>
            <person name="Nguyen N.H."/>
            <person name="Vilgalys R."/>
            <person name="Ruytinx J."/>
            <person name="Liao H.L."/>
            <person name="Branco S."/>
            <person name="Kuo A."/>
            <person name="LaButti K."/>
            <person name="Lipzen A."/>
            <person name="Andreopoulos W."/>
            <person name="Pangilinan J."/>
            <person name="Riley R."/>
            <person name="Hundley H."/>
            <person name="Na H."/>
            <person name="Barry K."/>
            <person name="Grigoriev I.V."/>
            <person name="Stajich J.E."/>
            <person name="Kennedy P.G."/>
        </authorList>
    </citation>
    <scope>NUCLEOTIDE SEQUENCE</scope>
    <source>
        <strain evidence="3">FC203</strain>
    </source>
</reference>
<dbReference type="EMBL" id="JABBWK010000017">
    <property type="protein sequence ID" value="KAG1902332.1"/>
    <property type="molecule type" value="Genomic_DNA"/>
</dbReference>
<evidence type="ECO:0000259" key="1">
    <source>
        <dbReference type="Pfam" id="PF18718"/>
    </source>
</evidence>
<feature type="domain" description="CxC5 like cysteine cluster associated with KDZ" evidence="1">
    <location>
        <begin position="108"/>
        <end position="228"/>
    </location>
</feature>
<sequence>MVELACIGQALSNIHGLSLETILTFVTLASAVKQDVILAQPATYDVSTPPDFMPPSMSLFLGSACSLTQDLVRICWSVLKHDIWQDRFTLQHNTHSLFEQFGYCHGLAYKMFYPPFKMCTEATCERRANGLLLNKVEQLRVVYVSLEHGTIPAYDVAMQCERCKITYHHNYKVCNKDHIYYDHMEGLPDTIQVGTHHYVDIAVGQLWKTMMHVACTSATNCARIYNSSVSRQNEFPLQWPSSEVTLDHVWDIFIIISLLEDCRHHKHSLIVKQTGTQSERFNDAMAHRNQCMHSFGQPDARHHKCIKCCRVYEASTDAAAQFVRVVVDGVTVSRPCCSVPYCFESLRSVNDCFCHLHMAEHVNQCAIISCTTSVTPGSKTCQDPDHKAVEALHTLHGQSHFQLRERLERSRAIVDNLSRVVPKSVVPVELDGDILDEGLQEFEFGCNRTHCEVLIVAPCGIIHDRRTFYCAEGIGSVAAFIKEAFPDPLTRPSHIFYDNNCHLAQHVKDDPFFSDIGLSVDVFHFNCKHSENDLFCQENCNPMAFLELTVDGDGKWYFNLSVCEQTNSWFGKFNSITRGMKPIKFDFYLDEVILCRNRLTLEKLKREHQRPSQWESIESSEGVTSS</sequence>
<accession>A0AAD4EA08</accession>
<dbReference type="Proteomes" id="UP001195769">
    <property type="component" value="Unassembled WGS sequence"/>
</dbReference>
<dbReference type="InterPro" id="IPR041539">
    <property type="entry name" value="CxC5"/>
</dbReference>
<proteinExistence type="predicted"/>
<dbReference type="GeneID" id="64660991"/>
<evidence type="ECO:0008006" key="5">
    <source>
        <dbReference type="Google" id="ProtNLM"/>
    </source>
</evidence>
<feature type="domain" description="CxC6 like cysteine cluster associated with KDZ" evidence="2">
    <location>
        <begin position="326"/>
        <end position="390"/>
    </location>
</feature>
<gene>
    <name evidence="3" type="ORF">F5891DRAFT_1186430</name>
</gene>
<dbReference type="Pfam" id="PF18718">
    <property type="entry name" value="CxC5"/>
    <property type="match status" value="1"/>
</dbReference>
<evidence type="ECO:0000313" key="3">
    <source>
        <dbReference type="EMBL" id="KAG1902332.1"/>
    </source>
</evidence>
<name>A0AAD4EA08_9AGAM</name>
<organism evidence="3 4">
    <name type="scientific">Suillus fuscotomentosus</name>
    <dbReference type="NCBI Taxonomy" id="1912939"/>
    <lineage>
        <taxon>Eukaryota</taxon>
        <taxon>Fungi</taxon>
        <taxon>Dikarya</taxon>
        <taxon>Basidiomycota</taxon>
        <taxon>Agaricomycotina</taxon>
        <taxon>Agaricomycetes</taxon>
        <taxon>Agaricomycetidae</taxon>
        <taxon>Boletales</taxon>
        <taxon>Suillineae</taxon>
        <taxon>Suillaceae</taxon>
        <taxon>Suillus</taxon>
    </lineage>
</organism>
<keyword evidence="4" id="KW-1185">Reference proteome</keyword>
<dbReference type="RefSeq" id="XP_041227907.1">
    <property type="nucleotide sequence ID" value="XM_041366693.1"/>
</dbReference>